<dbReference type="PROSITE" id="PS51450">
    <property type="entry name" value="LRR"/>
    <property type="match status" value="2"/>
</dbReference>
<dbReference type="FunFam" id="3.80.10.10:FF:000306">
    <property type="entry name" value="Toll-like receptor 5"/>
    <property type="match status" value="1"/>
</dbReference>
<dbReference type="Gene3D" id="3.80.10.10">
    <property type="entry name" value="Ribonuclease Inhibitor"/>
    <property type="match status" value="3"/>
</dbReference>
<dbReference type="InterPro" id="IPR017241">
    <property type="entry name" value="Toll-like_receptor"/>
</dbReference>
<organism evidence="21">
    <name type="scientific">Xenopus tropicalis</name>
    <name type="common">Western clawed frog</name>
    <name type="synonym">Silurana tropicalis</name>
    <dbReference type="NCBI Taxonomy" id="8364"/>
    <lineage>
        <taxon>Eukaryota</taxon>
        <taxon>Metazoa</taxon>
        <taxon>Chordata</taxon>
        <taxon>Craniata</taxon>
        <taxon>Vertebrata</taxon>
        <taxon>Euteleostomi</taxon>
        <taxon>Amphibia</taxon>
        <taxon>Batrachia</taxon>
        <taxon>Anura</taxon>
        <taxon>Pipoidea</taxon>
        <taxon>Pipidae</taxon>
        <taxon>Xenopodinae</taxon>
        <taxon>Xenopus</taxon>
        <taxon>Silurana</taxon>
    </lineage>
</organism>
<dbReference type="SUPFAM" id="SSF52200">
    <property type="entry name" value="Toll/Interleukin receptor TIR domain"/>
    <property type="match status" value="1"/>
</dbReference>
<dbReference type="FunFam" id="3.40.50.10140:FF:000001">
    <property type="entry name" value="Toll-like receptor 2"/>
    <property type="match status" value="1"/>
</dbReference>
<keyword evidence="9" id="KW-0391">Immunity</keyword>
<evidence type="ECO:0000256" key="19">
    <source>
        <dbReference type="SAM" id="Phobius"/>
    </source>
</evidence>
<dbReference type="Xenbase" id="XB-GENE-480679">
    <property type="gene designation" value="tlr5"/>
</dbReference>
<evidence type="ECO:0000313" key="22">
    <source>
        <dbReference type="Proteomes" id="UP000008143"/>
    </source>
</evidence>
<evidence type="ECO:0000256" key="17">
    <source>
        <dbReference type="ARBA" id="ARBA00062299"/>
    </source>
</evidence>
<dbReference type="OrthoDB" id="6160824at2759"/>
<keyword evidence="15" id="KW-0395">Inflammatory response</keyword>
<sequence length="879" mass="101186">MPSMDSCNYRVTLFYKLIAIIGGSALAFGQIPKCTTTNRIAYFFYCNLTHMPPVNSDTLVLDLSFNYLSEVNSTFFPRLLQLVDLNLGSQQTERLIVKKDSFRNTPSLVKLDLAYNQLLILDSDGLAGLSQLKILFLYYNKLNGSILENDYFKDLMSLEYVDLSSNEITYLRPNPLFYHLYSLDIINLRHNQISSICAGDLHSFERKYFTIMELSHNRFNKWETLGSDRCGNPFRNIEFDTLMLSGTGFDVDKMQKFCGALNGTKMMQLKLDSHGMGAGFGYNHIKDPDNSTFVGLVNSNLQILDLSTGNIFSLKPYTFGNLTVLKLLNLAENKINRIENKAFCGLNSLITLNLSYNLLGELYDYSFEGLPDLTTIDLQQNHIGAIQNNAFKSLEKLNYLDLRGNAMKKVTFFEALIPITYIFFGGNKLKSIDSSYVYSTFLDLSENDLNDLGGLFKILQYPLLQYVILKRNRLSVCYSHFSISKNNSLLHLDLSDNMINLIWDNGQCLNVFSNLSLLGLLKLNNNFLRYLPEGIFNGLESLQTLNLSSNLLTHLMPGVFPTNLDTVDLSKNQLYSPSPKVFLSVKKLDLTHNQYICDCFLLDFIMWLNETNATLLGSPYDTYCMYPPNFLFQPLHILTVENCDDDKVLMPLMFSLFVLTSTTILVLMSTVVTYTHYRGFCFATYKRILGLIIGNEKKEEAADACKYDAYLCYSSKDFQWVQDAFLRNLDTQYCDRNRFRLCFEERDFIPGEDHIVNIRDAIWNSKKTICIVTKQFLKDGWCVEALNYAQSRYFTELKDVLIMVVVGSLSQYQFMKYQPIRAYVKRAQYLRWPEDIQDVEWFLGRLSYQILKENTVEKKPNQASRKPFNHELQNIETIS</sequence>
<keyword evidence="22" id="KW-1185">Reference proteome</keyword>
<feature type="transmembrane region" description="Helical" evidence="19">
    <location>
        <begin position="652"/>
        <end position="677"/>
    </location>
</feature>
<dbReference type="SMR" id="A0A803K1J2"/>
<evidence type="ECO:0000256" key="7">
    <source>
        <dbReference type="ARBA" id="ARBA00022729"/>
    </source>
</evidence>
<dbReference type="InterPro" id="IPR000157">
    <property type="entry name" value="TIR_dom"/>
</dbReference>
<keyword evidence="10 19" id="KW-1133">Transmembrane helix</keyword>
<evidence type="ECO:0000256" key="8">
    <source>
        <dbReference type="ARBA" id="ARBA00022737"/>
    </source>
</evidence>
<dbReference type="Proteomes" id="UP000008143">
    <property type="component" value="Chromosome 5"/>
</dbReference>
<keyword evidence="7" id="KW-0732">Signal</keyword>
<evidence type="ECO:0000256" key="16">
    <source>
        <dbReference type="ARBA" id="ARBA00057507"/>
    </source>
</evidence>
<reference evidence="21" key="1">
    <citation type="journal article" date="2010" name="Science">
        <title>The genome of the Western clawed frog Xenopus tropicalis.</title>
        <authorList>
            <person name="Hellsten U."/>
            <person name="Harland R.M."/>
            <person name="Gilchrist M.J."/>
            <person name="Hendrix D."/>
            <person name="Jurka J."/>
            <person name="Kapitonov V."/>
            <person name="Ovcharenko I."/>
            <person name="Putnam N.H."/>
            <person name="Shu S."/>
            <person name="Taher L."/>
            <person name="Blitz I.L."/>
            <person name="Blumberg B."/>
            <person name="Dichmann D.S."/>
            <person name="Dubchak I."/>
            <person name="Amaya E."/>
            <person name="Detter J.C."/>
            <person name="Fletcher R."/>
            <person name="Gerhard D.S."/>
            <person name="Goodstein D."/>
            <person name="Graves T."/>
            <person name="Grigoriev I.V."/>
            <person name="Grimwood J."/>
            <person name="Kawashima T."/>
            <person name="Lindquist E."/>
            <person name="Lucas S.M."/>
            <person name="Mead P.E."/>
            <person name="Mitros T."/>
            <person name="Ogino H."/>
            <person name="Ohta Y."/>
            <person name="Poliakov A.V."/>
            <person name="Pollet N."/>
            <person name="Robert J."/>
            <person name="Salamov A."/>
            <person name="Sater A.K."/>
            <person name="Schmutz J."/>
            <person name="Terry A."/>
            <person name="Vize P.D."/>
            <person name="Warren W.C."/>
            <person name="Wells D."/>
            <person name="Wills A."/>
            <person name="Wilson R.K."/>
            <person name="Zimmerman L.B."/>
            <person name="Zorn A.M."/>
            <person name="Grainger R."/>
            <person name="Grammer T."/>
            <person name="Khokha M.K."/>
            <person name="Richardson P.M."/>
            <person name="Rokhsar D.S."/>
        </authorList>
    </citation>
    <scope>NUCLEOTIDE SEQUENCE [LARGE SCALE GENOMIC DNA]</scope>
    <source>
        <strain evidence="21">Nigerian</strain>
    </source>
</reference>
<reference evidence="23" key="3">
    <citation type="submission" date="2025-04" db="UniProtKB">
        <authorList>
            <consortium name="RefSeq"/>
        </authorList>
    </citation>
    <scope>IDENTIFICATION</scope>
    <source>
        <strain evidence="23">Nigerian</strain>
        <tissue evidence="23">Liver and blood</tissue>
    </source>
</reference>
<comment type="function">
    <text evidence="16">Pattern recognition receptor (PRR) located on the cell surface that participates in the activation of innate immunity and inflammatory response. Recognizes small molecular motifs named pathogen-associated molecular pattern (PAMPs) expressed by pathogens and microbe-associated molecular patterns (MAMPs) usually expressed by resident microbiota. Upon ligand binding such as bacterial flagellins, recruits intracellular adapter proteins MYD88 and TRIF leading to NF-kappa-B activation, cytokine secretion and induction of the inflammatory response. Plays thereby an important role in the relationship between the intestinal epithelium and enteric microbes and contributes to the gut microbiota composition throughout life.</text>
</comment>
<dbReference type="Pfam" id="PF13855">
    <property type="entry name" value="LRR_8"/>
    <property type="match status" value="4"/>
</dbReference>
<evidence type="ECO:0000256" key="9">
    <source>
        <dbReference type="ARBA" id="ARBA00022859"/>
    </source>
</evidence>
<dbReference type="PROSITE" id="PS50104">
    <property type="entry name" value="TIR"/>
    <property type="match status" value="1"/>
</dbReference>
<keyword evidence="4" id="KW-0399">Innate immunity</keyword>
<dbReference type="OMA" id="SYAQSRC"/>
<evidence type="ECO:0000256" key="3">
    <source>
        <dbReference type="ARBA" id="ARBA00022553"/>
    </source>
</evidence>
<dbReference type="SMART" id="SM00365">
    <property type="entry name" value="LRR_SD22"/>
    <property type="match status" value="4"/>
</dbReference>
<keyword evidence="13" id="KW-0675">Receptor</keyword>
<reference evidence="21" key="2">
    <citation type="submission" date="2021-03" db="UniProtKB">
        <authorList>
            <consortium name="Ensembl"/>
        </authorList>
    </citation>
    <scope>IDENTIFICATION</scope>
</reference>
<dbReference type="GO" id="GO:0002224">
    <property type="term" value="P:toll-like receptor signaling pathway"/>
    <property type="evidence" value="ECO:0000318"/>
    <property type="project" value="GO_Central"/>
</dbReference>
<name>A0A803K1J2_XENTR</name>
<dbReference type="RefSeq" id="XP_002940742.3">
    <property type="nucleotide sequence ID" value="XM_002940696.5"/>
</dbReference>
<dbReference type="Gene3D" id="3.40.50.10140">
    <property type="entry name" value="Toll/interleukin-1 receptor homology (TIR) domain"/>
    <property type="match status" value="1"/>
</dbReference>
<dbReference type="FunFam" id="3.80.10.10:FF:000592">
    <property type="entry name" value="Toll-like receptor 5"/>
    <property type="match status" value="1"/>
</dbReference>
<keyword evidence="14" id="KW-0325">Glycoprotein</keyword>
<dbReference type="Ensembl" id="ENSXETT00000106402">
    <property type="protein sequence ID" value="ENSXETP00000114183"/>
    <property type="gene ID" value="ENSXETG00000015027"/>
</dbReference>
<keyword evidence="12" id="KW-1015">Disulfide bond</keyword>
<dbReference type="InterPro" id="IPR003591">
    <property type="entry name" value="Leu-rich_rpt_typical-subtyp"/>
</dbReference>
<keyword evidence="8" id="KW-0677">Repeat</keyword>
<keyword evidence="6 19" id="KW-0812">Transmembrane</keyword>
<evidence type="ECO:0000256" key="6">
    <source>
        <dbReference type="ARBA" id="ARBA00022692"/>
    </source>
</evidence>
<dbReference type="GeneTree" id="ENSGT00940000163623"/>
<dbReference type="Pfam" id="PF01582">
    <property type="entry name" value="TIR"/>
    <property type="match status" value="1"/>
</dbReference>
<evidence type="ECO:0000256" key="13">
    <source>
        <dbReference type="ARBA" id="ARBA00023170"/>
    </source>
</evidence>
<dbReference type="SMART" id="SM00255">
    <property type="entry name" value="TIR"/>
    <property type="match status" value="1"/>
</dbReference>
<evidence type="ECO:0000256" key="4">
    <source>
        <dbReference type="ARBA" id="ARBA00022588"/>
    </source>
</evidence>
<proteinExistence type="inferred from homology"/>
<comment type="similarity">
    <text evidence="2">Belongs to the Toll-like receptor family.</text>
</comment>
<accession>A0A803K1J2</accession>
<feature type="domain" description="TIR" evidence="20">
    <location>
        <begin position="705"/>
        <end position="850"/>
    </location>
</feature>
<dbReference type="InterPro" id="IPR001611">
    <property type="entry name" value="Leu-rich_rpt"/>
</dbReference>
<evidence type="ECO:0000259" key="20">
    <source>
        <dbReference type="PROSITE" id="PS50104"/>
    </source>
</evidence>
<dbReference type="PIRSF" id="PIRSF037595">
    <property type="entry name" value="Toll-like_receptor"/>
    <property type="match status" value="1"/>
</dbReference>
<dbReference type="AlphaFoldDB" id="A0A803K1J2"/>
<comment type="subunit">
    <text evidence="17">Homodimer. Interacts with MYD88 (via TIR domain). Interacts with TICAM1 (via TIR domain). Interacts with UNC93B1; this interaction is essential for proper TLR5 localization to the plasma membrane.</text>
</comment>
<dbReference type="GO" id="GO:0038023">
    <property type="term" value="F:signaling receptor activity"/>
    <property type="evidence" value="ECO:0000318"/>
    <property type="project" value="GO_Central"/>
</dbReference>
<dbReference type="GO" id="GO:0045087">
    <property type="term" value="P:innate immune response"/>
    <property type="evidence" value="ECO:0007669"/>
    <property type="project" value="UniProtKB-KW"/>
</dbReference>
<keyword evidence="5" id="KW-0433">Leucine-rich repeat</keyword>
<dbReference type="GO" id="GO:0006954">
    <property type="term" value="P:inflammatory response"/>
    <property type="evidence" value="ECO:0000318"/>
    <property type="project" value="GO_Central"/>
</dbReference>
<evidence type="ECO:0000313" key="24">
    <source>
        <dbReference type="Xenbase" id="XB-GENE-480679"/>
    </source>
</evidence>
<dbReference type="Bgee" id="ENSXETG00000015027">
    <property type="expression patterns" value="Expressed in liver and 2 other cell types or tissues"/>
</dbReference>
<evidence type="ECO:0000313" key="23">
    <source>
        <dbReference type="RefSeq" id="XP_002940742.3"/>
    </source>
</evidence>
<dbReference type="PANTHER" id="PTHR24365:SF525">
    <property type="entry name" value="TOLL-LIKE RECEPTOR 5"/>
    <property type="match status" value="1"/>
</dbReference>
<dbReference type="GO" id="GO:0005886">
    <property type="term" value="C:plasma membrane"/>
    <property type="evidence" value="ECO:0000318"/>
    <property type="project" value="GO_Central"/>
</dbReference>
<dbReference type="FunFam" id="3.80.10.10:FF:000365">
    <property type="entry name" value="Toll-like receptor 5"/>
    <property type="match status" value="1"/>
</dbReference>
<keyword evidence="3" id="KW-0597">Phosphoprotein</keyword>
<gene>
    <name evidence="21 24" type="primary">tlr5</name>
    <name evidence="23" type="synonym">LOC100496647</name>
</gene>
<evidence type="ECO:0000313" key="21">
    <source>
        <dbReference type="Ensembl" id="ENSXETP00000114183"/>
    </source>
</evidence>
<dbReference type="SUPFAM" id="SSF52058">
    <property type="entry name" value="L domain-like"/>
    <property type="match status" value="2"/>
</dbReference>
<evidence type="ECO:0000256" key="15">
    <source>
        <dbReference type="ARBA" id="ARBA00023198"/>
    </source>
</evidence>
<keyword evidence="11 19" id="KW-0472">Membrane</keyword>
<dbReference type="InterPro" id="IPR032675">
    <property type="entry name" value="LRR_dom_sf"/>
</dbReference>
<protein>
    <recommendedName>
        <fullName evidence="18">Toll-like receptor 5</fullName>
    </recommendedName>
</protein>
<evidence type="ECO:0000256" key="5">
    <source>
        <dbReference type="ARBA" id="ARBA00022614"/>
    </source>
</evidence>
<comment type="subcellular location">
    <subcellularLocation>
        <location evidence="1">Membrane</location>
        <topology evidence="1">Single-pass type I membrane protein</topology>
    </subcellularLocation>
</comment>
<dbReference type="PANTHER" id="PTHR24365">
    <property type="entry name" value="TOLL-LIKE RECEPTOR"/>
    <property type="match status" value="1"/>
</dbReference>
<evidence type="ECO:0000256" key="1">
    <source>
        <dbReference type="ARBA" id="ARBA00004479"/>
    </source>
</evidence>
<dbReference type="InterPro" id="IPR035897">
    <property type="entry name" value="Toll_tir_struct_dom_sf"/>
</dbReference>
<dbReference type="SMART" id="SM00369">
    <property type="entry name" value="LRR_TYP"/>
    <property type="match status" value="10"/>
</dbReference>
<evidence type="ECO:0000256" key="12">
    <source>
        <dbReference type="ARBA" id="ARBA00023157"/>
    </source>
</evidence>
<evidence type="ECO:0000256" key="18">
    <source>
        <dbReference type="ARBA" id="ARBA00072833"/>
    </source>
</evidence>
<dbReference type="GO" id="GO:0004888">
    <property type="term" value="F:transmembrane signaling receptor activity"/>
    <property type="evidence" value="ECO:0007669"/>
    <property type="project" value="InterPro"/>
</dbReference>
<evidence type="ECO:0000256" key="2">
    <source>
        <dbReference type="ARBA" id="ARBA00009634"/>
    </source>
</evidence>
<evidence type="ECO:0000256" key="11">
    <source>
        <dbReference type="ARBA" id="ARBA00023136"/>
    </source>
</evidence>
<evidence type="ECO:0000256" key="14">
    <source>
        <dbReference type="ARBA" id="ARBA00023180"/>
    </source>
</evidence>
<evidence type="ECO:0000256" key="10">
    <source>
        <dbReference type="ARBA" id="ARBA00022989"/>
    </source>
</evidence>
<dbReference type="KEGG" id="xtr:100496647"/>